<dbReference type="AlphaFoldDB" id="A0A3P7KV89"/>
<evidence type="ECO:0000256" key="1">
    <source>
        <dbReference type="SAM" id="SignalP"/>
    </source>
</evidence>
<dbReference type="EMBL" id="UYYB01094433">
    <property type="protein sequence ID" value="VDM74275.1"/>
    <property type="molecule type" value="Genomic_DNA"/>
</dbReference>
<accession>A0A3P7KV89</accession>
<name>A0A3P7KV89_STRVU</name>
<keyword evidence="1" id="KW-0732">Signal</keyword>
<protein>
    <recommendedName>
        <fullName evidence="4">VM domain-containing protein</fullName>
    </recommendedName>
</protein>
<feature type="signal peptide" evidence="1">
    <location>
        <begin position="1"/>
        <end position="19"/>
    </location>
</feature>
<dbReference type="Proteomes" id="UP000270094">
    <property type="component" value="Unassembled WGS sequence"/>
</dbReference>
<keyword evidence="3" id="KW-1185">Reference proteome</keyword>
<proteinExistence type="predicted"/>
<evidence type="ECO:0008006" key="4">
    <source>
        <dbReference type="Google" id="ProtNLM"/>
    </source>
</evidence>
<sequence>MHSSLVCGILLLIVSQAQSLVREKRCPCAPSLPTPCSCGVGPMPSHGPVSHVLPEDLPTCLLEKLDPPVMSFVLRQPLLTFLSSKDNDGTYESSHYFGGSTIPMSYGMPEVLPKDVLYTKCMMAAPIPHEEMIPEPVFPSPLPPPPFFGEMLPLPHGPGCMGPGCMTEDALSPMIDP</sequence>
<evidence type="ECO:0000313" key="2">
    <source>
        <dbReference type="EMBL" id="VDM74275.1"/>
    </source>
</evidence>
<evidence type="ECO:0000313" key="3">
    <source>
        <dbReference type="Proteomes" id="UP000270094"/>
    </source>
</evidence>
<gene>
    <name evidence="2" type="ORF">SVUK_LOCUS9273</name>
</gene>
<reference evidence="2 3" key="1">
    <citation type="submission" date="2018-11" db="EMBL/GenBank/DDBJ databases">
        <authorList>
            <consortium name="Pathogen Informatics"/>
        </authorList>
    </citation>
    <scope>NUCLEOTIDE SEQUENCE [LARGE SCALE GENOMIC DNA]</scope>
</reference>
<feature type="chain" id="PRO_5017971265" description="VM domain-containing protein" evidence="1">
    <location>
        <begin position="20"/>
        <end position="177"/>
    </location>
</feature>
<organism evidence="2 3">
    <name type="scientific">Strongylus vulgaris</name>
    <name type="common">Blood worm</name>
    <dbReference type="NCBI Taxonomy" id="40348"/>
    <lineage>
        <taxon>Eukaryota</taxon>
        <taxon>Metazoa</taxon>
        <taxon>Ecdysozoa</taxon>
        <taxon>Nematoda</taxon>
        <taxon>Chromadorea</taxon>
        <taxon>Rhabditida</taxon>
        <taxon>Rhabditina</taxon>
        <taxon>Rhabditomorpha</taxon>
        <taxon>Strongyloidea</taxon>
        <taxon>Strongylidae</taxon>
        <taxon>Strongylus</taxon>
    </lineage>
</organism>